<protein>
    <submittedName>
        <fullName evidence="1">Uncharacterized protein</fullName>
    </submittedName>
</protein>
<evidence type="ECO:0000313" key="1">
    <source>
        <dbReference type="EMBL" id="EYC13169.1"/>
    </source>
</evidence>
<name>A0A016UCX9_9BILA</name>
<reference evidence="2" key="1">
    <citation type="journal article" date="2015" name="Nat. Genet.">
        <title>The genome and transcriptome of the zoonotic hookworm Ancylostoma ceylanicum identify infection-specific gene families.</title>
        <authorList>
            <person name="Schwarz E.M."/>
            <person name="Hu Y."/>
            <person name="Antoshechkin I."/>
            <person name="Miller M.M."/>
            <person name="Sternberg P.W."/>
            <person name="Aroian R.V."/>
        </authorList>
    </citation>
    <scope>NUCLEOTIDE SEQUENCE</scope>
    <source>
        <strain evidence="2">HY135</strain>
    </source>
</reference>
<sequence>MKNSATDNYLFWHSSEASNAIRTIETTCTKYGRDVLLEMTDHQRHSNHKEDVLDLNDTNHFNQTDFFREDLGNASRQSYGLDGHYTSQCLRITEESGPSLVIMDHDNSSKEENGHQFAVRFFPRARHKPNLATRDKKHVREVAVVKPHDLTTVRNFLVDMILREQKFQQKTLVCSYI</sequence>
<dbReference type="AlphaFoldDB" id="A0A016UCX9"/>
<dbReference type="OrthoDB" id="10471722at2759"/>
<evidence type="ECO:0000313" key="2">
    <source>
        <dbReference type="Proteomes" id="UP000024635"/>
    </source>
</evidence>
<gene>
    <name evidence="1" type="primary">Acey_s0044.g1010</name>
    <name evidence="1" type="ORF">Y032_0044g1010</name>
</gene>
<accession>A0A016UCX9</accession>
<organism evidence="1 2">
    <name type="scientific">Ancylostoma ceylanicum</name>
    <dbReference type="NCBI Taxonomy" id="53326"/>
    <lineage>
        <taxon>Eukaryota</taxon>
        <taxon>Metazoa</taxon>
        <taxon>Ecdysozoa</taxon>
        <taxon>Nematoda</taxon>
        <taxon>Chromadorea</taxon>
        <taxon>Rhabditida</taxon>
        <taxon>Rhabditina</taxon>
        <taxon>Rhabditomorpha</taxon>
        <taxon>Strongyloidea</taxon>
        <taxon>Ancylostomatidae</taxon>
        <taxon>Ancylostomatinae</taxon>
        <taxon>Ancylostoma</taxon>
    </lineage>
</organism>
<dbReference type="EMBL" id="JARK01001380">
    <property type="protein sequence ID" value="EYC13169.1"/>
    <property type="molecule type" value="Genomic_DNA"/>
</dbReference>
<keyword evidence="2" id="KW-1185">Reference proteome</keyword>
<dbReference type="Proteomes" id="UP000024635">
    <property type="component" value="Unassembled WGS sequence"/>
</dbReference>
<proteinExistence type="predicted"/>
<comment type="caution">
    <text evidence="1">The sequence shown here is derived from an EMBL/GenBank/DDBJ whole genome shotgun (WGS) entry which is preliminary data.</text>
</comment>